<feature type="compositionally biased region" description="Basic and acidic residues" evidence="1">
    <location>
        <begin position="90"/>
        <end position="99"/>
    </location>
</feature>
<keyword evidence="4" id="KW-1185">Reference proteome</keyword>
<dbReference type="Gene3D" id="4.10.240.10">
    <property type="entry name" value="Zn(2)-C6 fungal-type DNA-binding domain"/>
    <property type="match status" value="1"/>
</dbReference>
<dbReference type="GO" id="GO:0008270">
    <property type="term" value="F:zinc ion binding"/>
    <property type="evidence" value="ECO:0007669"/>
    <property type="project" value="InterPro"/>
</dbReference>
<feature type="compositionally biased region" description="Polar residues" evidence="1">
    <location>
        <begin position="26"/>
        <end position="46"/>
    </location>
</feature>
<feature type="region of interest" description="Disordered" evidence="1">
    <location>
        <begin position="1"/>
        <end position="99"/>
    </location>
</feature>
<protein>
    <recommendedName>
        <fullName evidence="2">Zn(2)-C6 fungal-type domain-containing protein</fullName>
    </recommendedName>
</protein>
<dbReference type="AlphaFoldDB" id="A0A9P6B1C1"/>
<sequence>MNSSSMDNDAHPLGPYSPRHYLEPMSDNSSEGNIDSEPLSFSSDYSDYQFPDPRTYPGSEHWYRFDGSSTPPSNLCPLPASMGATSSTESEPRGEEGFLRKQDLPRQIRQLGTAQEPRQTAQKAQSNQHKYSTRIAPNIAHTRPVPGPSQEGGLVQGERATIAYMRPNSLRSPQACDACRRRKVRCVVPPPSQADAENVNGEADPKVCMRCTRMSQRCVWGDARRGRQKNSTPPKSAPEGPALGDVTTPPEDITQFSSGRSSRTPSNRSPSDVLPMSLPSPGPSHHTSSFPMPVGSSYTGPGPHIHHPYTYPSLGMDNPNVMQDQHEHYPEYHSQPMYPTMMRPAQIDGAYILDDFAFSTPRSYQNPSPVYAPAPVHTPHYYSTAFHEPSSLDYVQHSIDHDLGIPGGPVYPDNPHNPHVALSNGGPAFRGRDDGQQQGNPHATSMGMFTGFDGELRGISMSLLYYNTAPDGRPIDENTETSTNMAWQILAYSPSLSSPSLSSYEVSDGCLPCTGGYSLGIF</sequence>
<gene>
    <name evidence="3" type="ORF">BS47DRAFT_1360690</name>
</gene>
<dbReference type="SMART" id="SM00066">
    <property type="entry name" value="GAL4"/>
    <property type="match status" value="1"/>
</dbReference>
<feature type="domain" description="Zn(2)-C6 fungal-type" evidence="2">
    <location>
        <begin position="175"/>
        <end position="220"/>
    </location>
</feature>
<reference evidence="3" key="1">
    <citation type="journal article" date="2020" name="Nat. Commun.">
        <title>Large-scale genome sequencing of mycorrhizal fungi provides insights into the early evolution of symbiotic traits.</title>
        <authorList>
            <person name="Miyauchi S."/>
            <person name="Kiss E."/>
            <person name="Kuo A."/>
            <person name="Drula E."/>
            <person name="Kohler A."/>
            <person name="Sanchez-Garcia M."/>
            <person name="Morin E."/>
            <person name="Andreopoulos B."/>
            <person name="Barry K.W."/>
            <person name="Bonito G."/>
            <person name="Buee M."/>
            <person name="Carver A."/>
            <person name="Chen C."/>
            <person name="Cichocki N."/>
            <person name="Clum A."/>
            <person name="Culley D."/>
            <person name="Crous P.W."/>
            <person name="Fauchery L."/>
            <person name="Girlanda M."/>
            <person name="Hayes R.D."/>
            <person name="Keri Z."/>
            <person name="LaButti K."/>
            <person name="Lipzen A."/>
            <person name="Lombard V."/>
            <person name="Magnuson J."/>
            <person name="Maillard F."/>
            <person name="Murat C."/>
            <person name="Nolan M."/>
            <person name="Ohm R.A."/>
            <person name="Pangilinan J."/>
            <person name="Pereira M.F."/>
            <person name="Perotto S."/>
            <person name="Peter M."/>
            <person name="Pfister S."/>
            <person name="Riley R."/>
            <person name="Sitrit Y."/>
            <person name="Stielow J.B."/>
            <person name="Szollosi G."/>
            <person name="Zifcakova L."/>
            <person name="Stursova M."/>
            <person name="Spatafora J.W."/>
            <person name="Tedersoo L."/>
            <person name="Vaario L.M."/>
            <person name="Yamada A."/>
            <person name="Yan M."/>
            <person name="Wang P."/>
            <person name="Xu J."/>
            <person name="Bruns T."/>
            <person name="Baldrian P."/>
            <person name="Vilgalys R."/>
            <person name="Dunand C."/>
            <person name="Henrissat B."/>
            <person name="Grigoriev I.V."/>
            <person name="Hibbett D."/>
            <person name="Nagy L.G."/>
            <person name="Martin F.M."/>
        </authorList>
    </citation>
    <scope>NUCLEOTIDE SEQUENCE</scope>
    <source>
        <strain evidence="3">UP504</strain>
    </source>
</reference>
<feature type="region of interest" description="Disordered" evidence="1">
    <location>
        <begin position="112"/>
        <end position="131"/>
    </location>
</feature>
<dbReference type="InterPro" id="IPR036864">
    <property type="entry name" value="Zn2-C6_fun-type_DNA-bd_sf"/>
</dbReference>
<organism evidence="3 4">
    <name type="scientific">Hydnum rufescens UP504</name>
    <dbReference type="NCBI Taxonomy" id="1448309"/>
    <lineage>
        <taxon>Eukaryota</taxon>
        <taxon>Fungi</taxon>
        <taxon>Dikarya</taxon>
        <taxon>Basidiomycota</taxon>
        <taxon>Agaricomycotina</taxon>
        <taxon>Agaricomycetes</taxon>
        <taxon>Cantharellales</taxon>
        <taxon>Hydnaceae</taxon>
        <taxon>Hydnum</taxon>
    </lineage>
</organism>
<dbReference type="EMBL" id="MU128945">
    <property type="protein sequence ID" value="KAF9515883.1"/>
    <property type="molecule type" value="Genomic_DNA"/>
</dbReference>
<evidence type="ECO:0000313" key="4">
    <source>
        <dbReference type="Proteomes" id="UP000886523"/>
    </source>
</evidence>
<dbReference type="Proteomes" id="UP000886523">
    <property type="component" value="Unassembled WGS sequence"/>
</dbReference>
<proteinExistence type="predicted"/>
<evidence type="ECO:0000259" key="2">
    <source>
        <dbReference type="PROSITE" id="PS50048"/>
    </source>
</evidence>
<dbReference type="PROSITE" id="PS50048">
    <property type="entry name" value="ZN2_CY6_FUNGAL_2"/>
    <property type="match status" value="1"/>
</dbReference>
<dbReference type="CDD" id="cd00067">
    <property type="entry name" value="GAL4"/>
    <property type="match status" value="1"/>
</dbReference>
<feature type="region of interest" description="Disordered" evidence="1">
    <location>
        <begin position="222"/>
        <end position="316"/>
    </location>
</feature>
<comment type="caution">
    <text evidence="3">The sequence shown here is derived from an EMBL/GenBank/DDBJ whole genome shotgun (WGS) entry which is preliminary data.</text>
</comment>
<accession>A0A9P6B1C1</accession>
<feature type="compositionally biased region" description="Polar residues" evidence="1">
    <location>
        <begin position="112"/>
        <end position="130"/>
    </location>
</feature>
<feature type="compositionally biased region" description="Low complexity" evidence="1">
    <location>
        <begin position="257"/>
        <end position="271"/>
    </location>
</feature>
<name>A0A9P6B1C1_9AGAM</name>
<evidence type="ECO:0000313" key="3">
    <source>
        <dbReference type="EMBL" id="KAF9515883.1"/>
    </source>
</evidence>
<dbReference type="SUPFAM" id="SSF57701">
    <property type="entry name" value="Zn2/Cys6 DNA-binding domain"/>
    <property type="match status" value="1"/>
</dbReference>
<dbReference type="GO" id="GO:0000981">
    <property type="term" value="F:DNA-binding transcription factor activity, RNA polymerase II-specific"/>
    <property type="evidence" value="ECO:0007669"/>
    <property type="project" value="InterPro"/>
</dbReference>
<evidence type="ECO:0000256" key="1">
    <source>
        <dbReference type="SAM" id="MobiDB-lite"/>
    </source>
</evidence>
<dbReference type="InterPro" id="IPR001138">
    <property type="entry name" value="Zn2Cys6_DnaBD"/>
</dbReference>